<dbReference type="EMBL" id="CP135076">
    <property type="protein sequence ID" value="WNO54626.1"/>
    <property type="molecule type" value="Genomic_DNA"/>
</dbReference>
<feature type="compositionally biased region" description="Basic and acidic residues" evidence="1">
    <location>
        <begin position="1"/>
        <end position="10"/>
    </location>
</feature>
<evidence type="ECO:0000313" key="3">
    <source>
        <dbReference type="Proteomes" id="UP001302249"/>
    </source>
</evidence>
<dbReference type="Proteomes" id="UP001302249">
    <property type="component" value="Chromosome"/>
</dbReference>
<feature type="region of interest" description="Disordered" evidence="1">
    <location>
        <begin position="1"/>
        <end position="55"/>
    </location>
</feature>
<sequence>MTGSDDKTEPDSNLSTEHQREGDAKRPDDRLDQGQPGPRHEKGASRNRTKLTKSD</sequence>
<dbReference type="RefSeq" id="WP_313917325.1">
    <property type="nucleotide sequence ID" value="NZ_CP135076.1"/>
</dbReference>
<reference evidence="2 3" key="1">
    <citation type="submission" date="2023-09" db="EMBL/GenBank/DDBJ databases">
        <authorList>
            <person name="Rey-Velasco X."/>
        </authorList>
    </citation>
    <scope>NUCLEOTIDE SEQUENCE [LARGE SCALE GENOMIC DNA]</scope>
    <source>
        <strain evidence="2 3">W311</strain>
    </source>
</reference>
<accession>A0ABZ0BD42</accession>
<evidence type="ECO:0000256" key="1">
    <source>
        <dbReference type="SAM" id="MobiDB-lite"/>
    </source>
</evidence>
<feature type="compositionally biased region" description="Basic and acidic residues" evidence="1">
    <location>
        <begin position="17"/>
        <end position="44"/>
    </location>
</feature>
<gene>
    <name evidence="2" type="ORF">RPR59_05075</name>
</gene>
<organism evidence="2 3">
    <name type="scientific">Stakelama saccharophila</name>
    <dbReference type="NCBI Taxonomy" id="3075605"/>
    <lineage>
        <taxon>Bacteria</taxon>
        <taxon>Pseudomonadati</taxon>
        <taxon>Pseudomonadota</taxon>
        <taxon>Alphaproteobacteria</taxon>
        <taxon>Sphingomonadales</taxon>
        <taxon>Sphingomonadaceae</taxon>
        <taxon>Stakelama</taxon>
    </lineage>
</organism>
<proteinExistence type="predicted"/>
<evidence type="ECO:0000313" key="2">
    <source>
        <dbReference type="EMBL" id="WNO54626.1"/>
    </source>
</evidence>
<name>A0ABZ0BD42_9SPHN</name>
<feature type="compositionally biased region" description="Basic residues" evidence="1">
    <location>
        <begin position="45"/>
        <end position="55"/>
    </location>
</feature>
<keyword evidence="3" id="KW-1185">Reference proteome</keyword>
<protein>
    <submittedName>
        <fullName evidence="2">Uncharacterized protein</fullName>
    </submittedName>
</protein>